<dbReference type="Pfam" id="PF00149">
    <property type="entry name" value="Metallophos"/>
    <property type="match status" value="1"/>
</dbReference>
<keyword evidence="3" id="KW-0732">Signal</keyword>
<feature type="domain" description="Calcineurin-like phosphoesterase" evidence="6">
    <location>
        <begin position="1"/>
        <end position="218"/>
    </location>
</feature>
<dbReference type="AlphaFoldDB" id="A0A927CVX2"/>
<dbReference type="Proteomes" id="UP000602076">
    <property type="component" value="Unassembled WGS sequence"/>
</dbReference>
<dbReference type="GO" id="GO:0000166">
    <property type="term" value="F:nucleotide binding"/>
    <property type="evidence" value="ECO:0007669"/>
    <property type="project" value="UniProtKB-KW"/>
</dbReference>
<dbReference type="InterPro" id="IPR008334">
    <property type="entry name" value="5'-Nucleotdase_C"/>
</dbReference>
<comment type="caution">
    <text evidence="8">The sequence shown here is derived from an EMBL/GenBank/DDBJ whole genome shotgun (WGS) entry which is preliminary data.</text>
</comment>
<organism evidence="8 9">
    <name type="scientific">Peribacillus faecalis</name>
    <dbReference type="NCBI Taxonomy" id="2772559"/>
    <lineage>
        <taxon>Bacteria</taxon>
        <taxon>Bacillati</taxon>
        <taxon>Bacillota</taxon>
        <taxon>Bacilli</taxon>
        <taxon>Bacillales</taxon>
        <taxon>Bacillaceae</taxon>
        <taxon>Peribacillus</taxon>
    </lineage>
</organism>
<evidence type="ECO:0000259" key="7">
    <source>
        <dbReference type="Pfam" id="PF02872"/>
    </source>
</evidence>
<dbReference type="EMBL" id="JACXSI010000010">
    <property type="protein sequence ID" value="MBD3107742.1"/>
    <property type="molecule type" value="Genomic_DNA"/>
</dbReference>
<comment type="similarity">
    <text evidence="4">Belongs to the 5'-nucleotidase family.</text>
</comment>
<accession>A0A927CVX2</accession>
<dbReference type="Gene3D" id="3.60.21.10">
    <property type="match status" value="1"/>
</dbReference>
<evidence type="ECO:0000256" key="4">
    <source>
        <dbReference type="RuleBase" id="RU362119"/>
    </source>
</evidence>
<dbReference type="PANTHER" id="PTHR11575">
    <property type="entry name" value="5'-NUCLEOTIDASE-RELATED"/>
    <property type="match status" value="1"/>
</dbReference>
<keyword evidence="4" id="KW-0378">Hydrolase</keyword>
<keyword evidence="4" id="KW-0547">Nucleotide-binding</keyword>
<dbReference type="PRINTS" id="PR01607">
    <property type="entry name" value="APYRASEFAMLY"/>
</dbReference>
<evidence type="ECO:0000313" key="8">
    <source>
        <dbReference type="EMBL" id="MBD3107742.1"/>
    </source>
</evidence>
<dbReference type="PANTHER" id="PTHR11575:SF24">
    <property type="entry name" value="5'-NUCLEOTIDASE"/>
    <property type="match status" value="1"/>
</dbReference>
<dbReference type="GO" id="GO:0016788">
    <property type="term" value="F:hydrolase activity, acting on ester bonds"/>
    <property type="evidence" value="ECO:0007669"/>
    <property type="project" value="InterPro"/>
</dbReference>
<evidence type="ECO:0000256" key="5">
    <source>
        <dbReference type="SAM" id="MobiDB-lite"/>
    </source>
</evidence>
<dbReference type="SUPFAM" id="SSF55816">
    <property type="entry name" value="5'-nucleotidase (syn. UDP-sugar hydrolase), C-terminal domain"/>
    <property type="match status" value="1"/>
</dbReference>
<dbReference type="GO" id="GO:0005576">
    <property type="term" value="C:extracellular region"/>
    <property type="evidence" value="ECO:0007669"/>
    <property type="project" value="UniProtKB-SubCell"/>
</dbReference>
<dbReference type="InterPro" id="IPR006179">
    <property type="entry name" value="5_nucleotidase/apyrase"/>
</dbReference>
<dbReference type="InterPro" id="IPR036907">
    <property type="entry name" value="5'-Nucleotdase_C_sf"/>
</dbReference>
<protein>
    <submittedName>
        <fullName evidence="8">5'-nucleotidase C-terminal domain-containing protein</fullName>
    </submittedName>
</protein>
<keyword evidence="2" id="KW-0964">Secreted</keyword>
<keyword evidence="9" id="KW-1185">Reference proteome</keyword>
<dbReference type="InterPro" id="IPR029052">
    <property type="entry name" value="Metallo-depent_PP-like"/>
</dbReference>
<name>A0A927CVX2_9BACI</name>
<reference evidence="8" key="1">
    <citation type="submission" date="2020-09" db="EMBL/GenBank/DDBJ databases">
        <title>Bacillus faecalis sp. nov., a moderately halophilic bacterium isolated from cow faeces.</title>
        <authorList>
            <person name="Jiang L."/>
            <person name="Lee J."/>
        </authorList>
    </citation>
    <scope>NUCLEOTIDE SEQUENCE</scope>
    <source>
        <strain evidence="8">AGMB 02131</strain>
    </source>
</reference>
<dbReference type="Pfam" id="PF02872">
    <property type="entry name" value="5_nucleotid_C"/>
    <property type="match status" value="1"/>
</dbReference>
<dbReference type="FunFam" id="3.90.780.10:FF:000004">
    <property type="entry name" value="UDP-sugar hydrolase, putative"/>
    <property type="match status" value="1"/>
</dbReference>
<comment type="subcellular location">
    <subcellularLocation>
        <location evidence="1">Secreted</location>
    </subcellularLocation>
</comment>
<dbReference type="GO" id="GO:0046872">
    <property type="term" value="F:metal ion binding"/>
    <property type="evidence" value="ECO:0007669"/>
    <property type="project" value="InterPro"/>
</dbReference>
<feature type="region of interest" description="Disordered" evidence="5">
    <location>
        <begin position="297"/>
        <end position="326"/>
    </location>
</feature>
<evidence type="ECO:0000256" key="2">
    <source>
        <dbReference type="ARBA" id="ARBA00022525"/>
    </source>
</evidence>
<evidence type="ECO:0000313" key="9">
    <source>
        <dbReference type="Proteomes" id="UP000602076"/>
    </source>
</evidence>
<dbReference type="GO" id="GO:0009166">
    <property type="term" value="P:nucleotide catabolic process"/>
    <property type="evidence" value="ECO:0007669"/>
    <property type="project" value="InterPro"/>
</dbReference>
<sequence>MHTNDTHANLDNVAKRVTAVKEVRAKKPDSLLLDAGDVFSGTLYFNEFKGQADLQFMNLMKYDLMTMGNHEFDLGSSPEGHTALADFVKKSKFSFVSTNVNYSKDPHLKKLFSNEITSKPKSGKIYNGVIKTINGEKVGFFGLTTEETKDISSPVNITFSNYIDEANEAVKAFEKLGVNKIVAITHIGYDDNPAYDNDLTLAKEVDGIDIIVGGHSHTQLDQPVVIDEDENGATKDPTVIVQAYQYNEFLGTLDVEFDKKGKIVGHAGELIKIADKTADPEAEALLKPYKDKIDEIKNTPTEGVAAKPLTSPRDGGDVTKPSVRKNETELGNLITDGMLDKAKDFNPNTVMAFQNGGGIRADINEGPITLGEILTVLPFGNTLATMELTGAEIKEALEHSVRLAPAENGGFLHVSGMKFIYDSTKPAGNRVQTMEVKNADGSYSAILPEQKYVIATNAFTAKGGDGFTVFQKAYNEGRVTDIGLADWENLRDYVNKLKDVNPQIEGRIKDAASKTVDASDFSGTEEAPKMYNGNIVVDVSNITALKHAVIKGDLKLTGTVTDAFTFSNLKIEGDFDISEVNGSIFNFTGIEVGGETIF</sequence>
<evidence type="ECO:0000256" key="1">
    <source>
        <dbReference type="ARBA" id="ARBA00004613"/>
    </source>
</evidence>
<dbReference type="InterPro" id="IPR006146">
    <property type="entry name" value="5'-Nucleotdase_CS"/>
</dbReference>
<evidence type="ECO:0000259" key="6">
    <source>
        <dbReference type="Pfam" id="PF00149"/>
    </source>
</evidence>
<evidence type="ECO:0000256" key="3">
    <source>
        <dbReference type="ARBA" id="ARBA00022729"/>
    </source>
</evidence>
<dbReference type="Gene3D" id="3.90.780.10">
    <property type="entry name" value="5'-Nucleotidase, C-terminal domain"/>
    <property type="match status" value="1"/>
</dbReference>
<proteinExistence type="inferred from homology"/>
<feature type="domain" description="5'-Nucleotidase C-terminal" evidence="7">
    <location>
        <begin position="318"/>
        <end position="471"/>
    </location>
</feature>
<gene>
    <name evidence="8" type="ORF">IEO70_05125</name>
</gene>
<dbReference type="InterPro" id="IPR004843">
    <property type="entry name" value="Calcineurin-like_PHP"/>
</dbReference>
<dbReference type="PROSITE" id="PS00786">
    <property type="entry name" value="5_NUCLEOTIDASE_2"/>
    <property type="match status" value="1"/>
</dbReference>
<dbReference type="SUPFAM" id="SSF56300">
    <property type="entry name" value="Metallo-dependent phosphatases"/>
    <property type="match status" value="1"/>
</dbReference>